<keyword evidence="3" id="KW-1185">Reference proteome</keyword>
<organism evidence="2 3">
    <name type="scientific">Steccherinum ochraceum</name>
    <dbReference type="NCBI Taxonomy" id="92696"/>
    <lineage>
        <taxon>Eukaryota</taxon>
        <taxon>Fungi</taxon>
        <taxon>Dikarya</taxon>
        <taxon>Basidiomycota</taxon>
        <taxon>Agaricomycotina</taxon>
        <taxon>Agaricomycetes</taxon>
        <taxon>Polyporales</taxon>
        <taxon>Steccherinaceae</taxon>
        <taxon>Steccherinum</taxon>
    </lineage>
</organism>
<dbReference type="PANTHER" id="PTHR44329">
    <property type="entry name" value="SERINE/THREONINE-PROTEIN KINASE TNNI3K-RELATED"/>
    <property type="match status" value="1"/>
</dbReference>
<dbReference type="AlphaFoldDB" id="A0A4R0RHM4"/>
<dbReference type="InterPro" id="IPR001245">
    <property type="entry name" value="Ser-Thr/Tyr_kinase_cat_dom"/>
</dbReference>
<dbReference type="STRING" id="92696.A0A4R0RHM4"/>
<proteinExistence type="predicted"/>
<comment type="caution">
    <text evidence="2">The sequence shown here is derived from an EMBL/GenBank/DDBJ whole genome shotgun (WGS) entry which is preliminary data.</text>
</comment>
<dbReference type="EMBL" id="RWJN01000117">
    <property type="protein sequence ID" value="TCD66906.1"/>
    <property type="molecule type" value="Genomic_DNA"/>
</dbReference>
<evidence type="ECO:0000313" key="2">
    <source>
        <dbReference type="EMBL" id="TCD66906.1"/>
    </source>
</evidence>
<dbReference type="PANTHER" id="PTHR44329:SF214">
    <property type="entry name" value="PROTEIN KINASE DOMAIN-CONTAINING PROTEIN"/>
    <property type="match status" value="1"/>
</dbReference>
<dbReference type="Pfam" id="PF07714">
    <property type="entry name" value="PK_Tyr_Ser-Thr"/>
    <property type="match status" value="1"/>
</dbReference>
<dbReference type="Gene3D" id="1.10.510.10">
    <property type="entry name" value="Transferase(Phosphotransferase) domain 1"/>
    <property type="match status" value="1"/>
</dbReference>
<dbReference type="GO" id="GO:0004674">
    <property type="term" value="F:protein serine/threonine kinase activity"/>
    <property type="evidence" value="ECO:0007669"/>
    <property type="project" value="TreeGrafter"/>
</dbReference>
<evidence type="ECO:0000259" key="1">
    <source>
        <dbReference type="PROSITE" id="PS50011"/>
    </source>
</evidence>
<dbReference type="SUPFAM" id="SSF56112">
    <property type="entry name" value="Protein kinase-like (PK-like)"/>
    <property type="match status" value="1"/>
</dbReference>
<dbReference type="InterPro" id="IPR051681">
    <property type="entry name" value="Ser/Thr_Kinases-Pseudokinases"/>
</dbReference>
<keyword evidence="2" id="KW-0418">Kinase</keyword>
<name>A0A4R0RHM4_9APHY</name>
<dbReference type="InterPro" id="IPR000719">
    <property type="entry name" value="Prot_kinase_dom"/>
</dbReference>
<accession>A0A4R0RHM4</accession>
<dbReference type="InterPro" id="IPR011009">
    <property type="entry name" value="Kinase-like_dom_sf"/>
</dbReference>
<protein>
    <submittedName>
        <fullName evidence="2">Leucine-rich repeat serine/threonine-protein kinase 2</fullName>
    </submittedName>
</protein>
<reference evidence="2 3" key="1">
    <citation type="submission" date="2018-11" db="EMBL/GenBank/DDBJ databases">
        <title>Genome assembly of Steccherinum ochraceum LE-BIN_3174, the white-rot fungus of the Steccherinaceae family (The Residual Polyporoid clade, Polyporales, Basidiomycota).</title>
        <authorList>
            <person name="Fedorova T.V."/>
            <person name="Glazunova O.A."/>
            <person name="Landesman E.O."/>
            <person name="Moiseenko K.V."/>
            <person name="Psurtseva N.V."/>
            <person name="Savinova O.S."/>
            <person name="Shakhova N.V."/>
            <person name="Tyazhelova T.V."/>
            <person name="Vasina D.V."/>
        </authorList>
    </citation>
    <scope>NUCLEOTIDE SEQUENCE [LARGE SCALE GENOMIC DNA]</scope>
    <source>
        <strain evidence="2 3">LE-BIN_3174</strain>
    </source>
</reference>
<dbReference type="OrthoDB" id="4062651at2759"/>
<sequence length="719" mass="79685">MTADTGNDSDRLKYGRLYMHYLGSRKGYYGLPLWNPEPFDSYNAVAVGDVGYILDGQFRLLFRAAIPQGDRVPGHDVPEDFTPLNAGIPLIQIERDPQIFASHASTPVASKGLMQEWVDDFGSRALPPIRTFPPGAVLQTGEYSEVYKTLNDKGYKRYLKKNCKSWMKLAASRGLDIIPEELILVTGCYLTDSYTILVSPSTDEESHIGLRLPQRNRRSSIVQAGRPGGGLADLSCRYCVFLQGLSVSRRWIRLPLNQTASIDPTGGHLRWSTIIFAPVQQQPIRSNKVVKQLQTEILSQVRPSKHRLSVIATYPIPNAENSASHQHFTIAFKLQQSDAIVANGDLLANEAQIDQDPDVHATPVDPVESPLEDETIYQRLIDDMWEGLTHEAARDSIHEKRYRAIRMAAKHLVIPRAVLIQDKVTIQAEDALYVRGTFSKVYYGLLQGQAVAIKCPTVPQTSGPLEAAEFRKMMYRESLLGVGLTHKHVLPFIGVTIITFPGIPCMVTPWMVNGPLRSFSEKVLKEQMLSDFDFSAAAYRWLVEIALGLQYLHAEHIAHGDLHCGNILVASDGTLRLSDFGLSVMTDGALHENESIHSIHGGGAEHWKAPELFGLGHSLSRRPTFHSDIYSFGCVVYEIYARRPPFSHISGYHLAKTVAVRKRRAPRPQLPGGSLISDDLWSIISGSLSYQPSDRLSITTILDKLAGIAVTPPGASSGI</sequence>
<keyword evidence="2" id="KW-0808">Transferase</keyword>
<dbReference type="PROSITE" id="PS50011">
    <property type="entry name" value="PROTEIN_KINASE_DOM"/>
    <property type="match status" value="1"/>
</dbReference>
<evidence type="ECO:0000313" key="3">
    <source>
        <dbReference type="Proteomes" id="UP000292702"/>
    </source>
</evidence>
<dbReference type="Proteomes" id="UP000292702">
    <property type="component" value="Unassembled WGS sequence"/>
</dbReference>
<dbReference type="GO" id="GO:0005524">
    <property type="term" value="F:ATP binding"/>
    <property type="evidence" value="ECO:0007669"/>
    <property type="project" value="InterPro"/>
</dbReference>
<gene>
    <name evidence="2" type="primary">LRRK2</name>
    <name evidence="2" type="ORF">EIP91_000745</name>
</gene>
<feature type="domain" description="Protein kinase" evidence="1">
    <location>
        <begin position="427"/>
        <end position="708"/>
    </location>
</feature>